<organism evidence="2 3">
    <name type="scientific">Cryobacterium glaciale</name>
    <dbReference type="NCBI Taxonomy" id="1259145"/>
    <lineage>
        <taxon>Bacteria</taxon>
        <taxon>Bacillati</taxon>
        <taxon>Actinomycetota</taxon>
        <taxon>Actinomycetes</taxon>
        <taxon>Micrococcales</taxon>
        <taxon>Microbacteriaceae</taxon>
        <taxon>Cryobacterium</taxon>
    </lineage>
</organism>
<keyword evidence="1" id="KW-0732">Signal</keyword>
<feature type="signal peptide" evidence="1">
    <location>
        <begin position="1"/>
        <end position="31"/>
    </location>
</feature>
<gene>
    <name evidence="2" type="ORF">E3O06_02275</name>
</gene>
<dbReference type="PANTHER" id="PTHR37507">
    <property type="entry name" value="SPORULATION PROTEIN YDCC"/>
    <property type="match status" value="1"/>
</dbReference>
<reference evidence="2 3" key="1">
    <citation type="submission" date="2019-03" db="EMBL/GenBank/DDBJ databases">
        <title>Genomics of glacier-inhabiting Cryobacterium strains.</title>
        <authorList>
            <person name="Liu Q."/>
            <person name="Xin Y.-H."/>
        </authorList>
    </citation>
    <scope>NUCLEOTIDE SEQUENCE [LARGE SCALE GENOMIC DNA]</scope>
    <source>
        <strain evidence="2 3">HLT2-23</strain>
    </source>
</reference>
<accession>A0A4R8V2N1</accession>
<dbReference type="InterPro" id="IPR019207">
    <property type="entry name" value="DUF2092"/>
</dbReference>
<comment type="caution">
    <text evidence="2">The sequence shown here is derived from an EMBL/GenBank/DDBJ whole genome shotgun (WGS) entry which is preliminary data.</text>
</comment>
<dbReference type="Proteomes" id="UP000298173">
    <property type="component" value="Unassembled WGS sequence"/>
</dbReference>
<name>A0A4R8V2N1_9MICO</name>
<sequence length="375" mass="38635">MSRNSLRWLPAIVVPAVVVAAVIAVPLQAGAAGDLPDKTPEQVLLLVNDSTVSAFSGTVAQSADLGLPSLDLGAGMGEVAPTESSTGALTTALELLSGSHDFRVYVKDENRSRVQVKDRMSERNVIHNGSDVWLYDSSSNAATHLSLQPDLSATAEAKLAELQSQLPTELSTPAQLAERFLAELDPSTTVSVGTDARVAGRSVYQLVLTPKTADTLVASVSIAVDAETGLPLRVTVLAQDQSAPALQVGFTAIDFAVPDAALFDFVPPAGATVTEQTFSKMSDGAPGDGVDHAGDHSAVTGDMPVVTGTGWSTIIEVPAATVPAELGDNPMVDQLMTAVDGGRALTTSLLTVFLATDGRVFVGAVPLALLQAAAE</sequence>
<dbReference type="OrthoDB" id="4822274at2"/>
<dbReference type="RefSeq" id="WP_134501403.1">
    <property type="nucleotide sequence ID" value="NZ_SOEY01000006.1"/>
</dbReference>
<dbReference type="SUPFAM" id="SSF89392">
    <property type="entry name" value="Prokaryotic lipoproteins and lipoprotein localization factors"/>
    <property type="match status" value="1"/>
</dbReference>
<dbReference type="Pfam" id="PF09865">
    <property type="entry name" value="DUF2092"/>
    <property type="match status" value="1"/>
</dbReference>
<dbReference type="InterPro" id="IPR052944">
    <property type="entry name" value="Sporulation_related"/>
</dbReference>
<feature type="chain" id="PRO_5020309272" evidence="1">
    <location>
        <begin position="32"/>
        <end position="375"/>
    </location>
</feature>
<dbReference type="PANTHER" id="PTHR37507:SF2">
    <property type="entry name" value="SPORULATION PROTEIN YDCC"/>
    <property type="match status" value="1"/>
</dbReference>
<dbReference type="InterPro" id="IPR029046">
    <property type="entry name" value="LolA/LolB/LppX"/>
</dbReference>
<proteinExistence type="predicted"/>
<evidence type="ECO:0000313" key="2">
    <source>
        <dbReference type="EMBL" id="TFB76224.1"/>
    </source>
</evidence>
<dbReference type="EMBL" id="SOEY01000006">
    <property type="protein sequence ID" value="TFB76224.1"/>
    <property type="molecule type" value="Genomic_DNA"/>
</dbReference>
<dbReference type="Gene3D" id="2.50.20.10">
    <property type="entry name" value="Lipoprotein localisation LolA/LolB/LppX"/>
    <property type="match status" value="1"/>
</dbReference>
<keyword evidence="3" id="KW-1185">Reference proteome</keyword>
<evidence type="ECO:0000256" key="1">
    <source>
        <dbReference type="SAM" id="SignalP"/>
    </source>
</evidence>
<dbReference type="AlphaFoldDB" id="A0A4R8V2N1"/>
<protein>
    <submittedName>
        <fullName evidence="2">DUF2092 domain-containing protein</fullName>
    </submittedName>
</protein>
<evidence type="ECO:0000313" key="3">
    <source>
        <dbReference type="Proteomes" id="UP000298173"/>
    </source>
</evidence>